<evidence type="ECO:0000313" key="5">
    <source>
        <dbReference type="EMBL" id="GGB42850.1"/>
    </source>
</evidence>
<evidence type="ECO:0000313" key="6">
    <source>
        <dbReference type="Proteomes" id="UP000621454"/>
    </source>
</evidence>
<proteinExistence type="predicted"/>
<dbReference type="Pfam" id="PF01047">
    <property type="entry name" value="MarR"/>
    <property type="match status" value="1"/>
</dbReference>
<dbReference type="InterPro" id="IPR036390">
    <property type="entry name" value="WH_DNA-bd_sf"/>
</dbReference>
<dbReference type="GO" id="GO:0003700">
    <property type="term" value="F:DNA-binding transcription factor activity"/>
    <property type="evidence" value="ECO:0007669"/>
    <property type="project" value="InterPro"/>
</dbReference>
<dbReference type="GO" id="GO:0003677">
    <property type="term" value="F:DNA binding"/>
    <property type="evidence" value="ECO:0007669"/>
    <property type="project" value="UniProtKB-KW"/>
</dbReference>
<keyword evidence="2" id="KW-0238">DNA-binding</keyword>
<name>A0A916TFF2_9ACTN</name>
<evidence type="ECO:0000256" key="2">
    <source>
        <dbReference type="ARBA" id="ARBA00023125"/>
    </source>
</evidence>
<reference evidence="5" key="1">
    <citation type="journal article" date="2014" name="Int. J. Syst. Evol. Microbiol.">
        <title>Complete genome sequence of Corynebacterium casei LMG S-19264T (=DSM 44701T), isolated from a smear-ripened cheese.</title>
        <authorList>
            <consortium name="US DOE Joint Genome Institute (JGI-PGF)"/>
            <person name="Walter F."/>
            <person name="Albersmeier A."/>
            <person name="Kalinowski J."/>
            <person name="Ruckert C."/>
        </authorList>
    </citation>
    <scope>NUCLEOTIDE SEQUENCE</scope>
    <source>
        <strain evidence="5">CGMCC 1.12827</strain>
    </source>
</reference>
<dbReference type="SUPFAM" id="SSF46785">
    <property type="entry name" value="Winged helix' DNA-binding domain"/>
    <property type="match status" value="1"/>
</dbReference>
<sequence length="158" mass="17696">MREDELTDLASGLRPRVSRLYQMLRRRTPRPEYSTAQASALTVLIDHGPMRMGELAEREGVRMPTISAQVDGLAKMGLVERTPDPSDRRAVLVGLSEHGRQVIESVARYRDEAVRQALEKMPADQVDALYAAIPALTELEHQLELLRPETPAHTTSED</sequence>
<dbReference type="AlphaFoldDB" id="A0A916TFF2"/>
<dbReference type="InterPro" id="IPR052526">
    <property type="entry name" value="HTH-type_Bedaq_tolerance"/>
</dbReference>
<dbReference type="PANTHER" id="PTHR39515">
    <property type="entry name" value="CONSERVED PROTEIN"/>
    <property type="match status" value="1"/>
</dbReference>
<accession>A0A916TFF2</accession>
<dbReference type="EMBL" id="BMGC01000033">
    <property type="protein sequence ID" value="GGB42850.1"/>
    <property type="molecule type" value="Genomic_DNA"/>
</dbReference>
<keyword evidence="3" id="KW-0804">Transcription</keyword>
<dbReference type="Gene3D" id="1.10.10.10">
    <property type="entry name" value="Winged helix-like DNA-binding domain superfamily/Winged helix DNA-binding domain"/>
    <property type="match status" value="1"/>
</dbReference>
<reference evidence="5" key="2">
    <citation type="submission" date="2020-09" db="EMBL/GenBank/DDBJ databases">
        <authorList>
            <person name="Sun Q."/>
            <person name="Zhou Y."/>
        </authorList>
    </citation>
    <scope>NUCLEOTIDE SEQUENCE</scope>
    <source>
        <strain evidence="5">CGMCC 1.12827</strain>
    </source>
</reference>
<dbReference type="InterPro" id="IPR023187">
    <property type="entry name" value="Tscrpt_reg_MarR-type_CS"/>
</dbReference>
<dbReference type="PRINTS" id="PR00598">
    <property type="entry name" value="HTHMARR"/>
</dbReference>
<evidence type="ECO:0000256" key="3">
    <source>
        <dbReference type="ARBA" id="ARBA00023163"/>
    </source>
</evidence>
<dbReference type="PROSITE" id="PS01117">
    <property type="entry name" value="HTH_MARR_1"/>
    <property type="match status" value="1"/>
</dbReference>
<dbReference type="RefSeq" id="WP_229742811.1">
    <property type="nucleotide sequence ID" value="NZ_BMGC01000033.1"/>
</dbReference>
<keyword evidence="1" id="KW-0805">Transcription regulation</keyword>
<organism evidence="5 6">
    <name type="scientific">Gordonia jinhuaensis</name>
    <dbReference type="NCBI Taxonomy" id="1517702"/>
    <lineage>
        <taxon>Bacteria</taxon>
        <taxon>Bacillati</taxon>
        <taxon>Actinomycetota</taxon>
        <taxon>Actinomycetes</taxon>
        <taxon>Mycobacteriales</taxon>
        <taxon>Gordoniaceae</taxon>
        <taxon>Gordonia</taxon>
    </lineage>
</organism>
<comment type="caution">
    <text evidence="5">The sequence shown here is derived from an EMBL/GenBank/DDBJ whole genome shotgun (WGS) entry which is preliminary data.</text>
</comment>
<dbReference type="InterPro" id="IPR000835">
    <property type="entry name" value="HTH_MarR-typ"/>
</dbReference>
<feature type="domain" description="HTH marR-type" evidence="4">
    <location>
        <begin position="3"/>
        <end position="138"/>
    </location>
</feature>
<protein>
    <recommendedName>
        <fullName evidence="4">HTH marR-type domain-containing protein</fullName>
    </recommendedName>
</protein>
<evidence type="ECO:0000256" key="1">
    <source>
        <dbReference type="ARBA" id="ARBA00023015"/>
    </source>
</evidence>
<dbReference type="PROSITE" id="PS50995">
    <property type="entry name" value="HTH_MARR_2"/>
    <property type="match status" value="1"/>
</dbReference>
<gene>
    <name evidence="5" type="ORF">GCM10011489_32940</name>
</gene>
<dbReference type="InterPro" id="IPR036388">
    <property type="entry name" value="WH-like_DNA-bd_sf"/>
</dbReference>
<keyword evidence="6" id="KW-1185">Reference proteome</keyword>
<dbReference type="PANTHER" id="PTHR39515:SF2">
    <property type="entry name" value="HTH-TYPE TRANSCRIPTIONAL REGULATOR RV0880"/>
    <property type="match status" value="1"/>
</dbReference>
<dbReference type="SMART" id="SM00347">
    <property type="entry name" value="HTH_MARR"/>
    <property type="match status" value="1"/>
</dbReference>
<dbReference type="Proteomes" id="UP000621454">
    <property type="component" value="Unassembled WGS sequence"/>
</dbReference>
<evidence type="ECO:0000259" key="4">
    <source>
        <dbReference type="PROSITE" id="PS50995"/>
    </source>
</evidence>